<dbReference type="CDD" id="cd13638">
    <property type="entry name" value="PBP2_EcProx_like"/>
    <property type="match status" value="1"/>
</dbReference>
<protein>
    <submittedName>
        <fullName evidence="3">Glycine betaine/proline transport system substrate-binding protein</fullName>
    </submittedName>
</protein>
<keyword evidence="4" id="KW-1185">Reference proteome</keyword>
<name>A0A1I3MA79_9HYPH</name>
<dbReference type="SUPFAM" id="SSF53850">
    <property type="entry name" value="Periplasmic binding protein-like II"/>
    <property type="match status" value="1"/>
</dbReference>
<evidence type="ECO:0000259" key="2">
    <source>
        <dbReference type="Pfam" id="PF04069"/>
    </source>
</evidence>
<feature type="chain" id="PRO_5017348353" evidence="1">
    <location>
        <begin position="30"/>
        <end position="346"/>
    </location>
</feature>
<dbReference type="AlphaFoldDB" id="A0A1I3MA79"/>
<dbReference type="Pfam" id="PF04069">
    <property type="entry name" value="OpuAC"/>
    <property type="match status" value="1"/>
</dbReference>
<gene>
    <name evidence="3" type="ORF">SAMN03080618_01731</name>
</gene>
<dbReference type="Proteomes" id="UP000242763">
    <property type="component" value="Unassembled WGS sequence"/>
</dbReference>
<dbReference type="Gene3D" id="3.40.190.100">
    <property type="entry name" value="Glycine betaine-binding periplasmic protein, domain 2"/>
    <property type="match status" value="1"/>
</dbReference>
<evidence type="ECO:0000256" key="1">
    <source>
        <dbReference type="SAM" id="SignalP"/>
    </source>
</evidence>
<sequence>MTNPSLSRIFAIALAAGTMLTMPVAALHAQEGPGAGKTVRMAQATWDTGWFEAAIYKQLIEKLGYTVEGPTTLDNPPFYQAVAQGDLDLWVNGWFPLHNSYESTYSQGAELVGYVAKGGALEGYLVDKASVEKFGIKTLDDFKRDDVKAAFDRDGDGKADLVACPPGWGCEITIEHHMDAYGLRDHVNPIKASYSASMADAVAAYGEGSSIFFYTWTPNWTVDALKPGEDVMWIEVPEVNLPEAQKDLESAATLPGVTGCVNDPCKLGFPANDIRPVVNSEFLKANPSVKALLEAASIPIADIFSQNAKMNDGEGSNADVERHATEWIAANSDLVNGWIETARAAK</sequence>
<proteinExistence type="predicted"/>
<dbReference type="Gene3D" id="3.40.190.10">
    <property type="entry name" value="Periplasmic binding protein-like II"/>
    <property type="match status" value="1"/>
</dbReference>
<dbReference type="EMBL" id="FORF01000008">
    <property type="protein sequence ID" value="SFI93883.1"/>
    <property type="molecule type" value="Genomic_DNA"/>
</dbReference>
<feature type="domain" description="ABC-type glycine betaine transport system substrate-binding" evidence="2">
    <location>
        <begin position="37"/>
        <end position="329"/>
    </location>
</feature>
<dbReference type="RefSeq" id="WP_091521016.1">
    <property type="nucleotide sequence ID" value="NZ_FORF01000008.1"/>
</dbReference>
<dbReference type="GO" id="GO:0022857">
    <property type="term" value="F:transmembrane transporter activity"/>
    <property type="evidence" value="ECO:0007669"/>
    <property type="project" value="InterPro"/>
</dbReference>
<reference evidence="4" key="1">
    <citation type="submission" date="2016-10" db="EMBL/GenBank/DDBJ databases">
        <authorList>
            <person name="Varghese N."/>
            <person name="Submissions S."/>
        </authorList>
    </citation>
    <scope>NUCLEOTIDE SEQUENCE [LARGE SCALE GENOMIC DNA]</scope>
    <source>
        <strain evidence="4">DSM 21857</strain>
    </source>
</reference>
<dbReference type="OrthoDB" id="9786266at2"/>
<organism evidence="3 4">
    <name type="scientific">Aquamicrobium aerolatum DSM 21857</name>
    <dbReference type="NCBI Taxonomy" id="1121003"/>
    <lineage>
        <taxon>Bacteria</taxon>
        <taxon>Pseudomonadati</taxon>
        <taxon>Pseudomonadota</taxon>
        <taxon>Alphaproteobacteria</taxon>
        <taxon>Hyphomicrobiales</taxon>
        <taxon>Phyllobacteriaceae</taxon>
        <taxon>Aerobium</taxon>
    </lineage>
</organism>
<evidence type="ECO:0000313" key="4">
    <source>
        <dbReference type="Proteomes" id="UP000242763"/>
    </source>
</evidence>
<dbReference type="InterPro" id="IPR007210">
    <property type="entry name" value="ABC_Gly_betaine_transp_sub-bd"/>
</dbReference>
<feature type="signal peptide" evidence="1">
    <location>
        <begin position="1"/>
        <end position="29"/>
    </location>
</feature>
<evidence type="ECO:0000313" key="3">
    <source>
        <dbReference type="EMBL" id="SFI93883.1"/>
    </source>
</evidence>
<dbReference type="STRING" id="1121003.SAMN03080618_01731"/>
<dbReference type="NCBIfam" id="NF008334">
    <property type="entry name" value="PRK11119.1"/>
    <property type="match status" value="1"/>
</dbReference>
<keyword evidence="1" id="KW-0732">Signal</keyword>
<accession>A0A1I3MA79</accession>
<dbReference type="GO" id="GO:0043190">
    <property type="term" value="C:ATP-binding cassette (ABC) transporter complex"/>
    <property type="evidence" value="ECO:0007669"/>
    <property type="project" value="InterPro"/>
</dbReference>